<reference evidence="10 11" key="1">
    <citation type="submission" date="2017-10" db="EMBL/GenBank/DDBJ databases">
        <title>A novel species of cold-tolerant Malassezia isolated from bats.</title>
        <authorList>
            <person name="Lorch J.M."/>
            <person name="Palmer J.M."/>
            <person name="Vanderwolf K.J."/>
            <person name="Schmidt K.Z."/>
            <person name="Verant M.L."/>
            <person name="Weller T.J."/>
            <person name="Blehert D.S."/>
        </authorList>
    </citation>
    <scope>NUCLEOTIDE SEQUENCE [LARGE SCALE GENOMIC DNA]</scope>
    <source>
        <strain evidence="10 11">NWHC:44797-103</strain>
    </source>
</reference>
<evidence type="ECO:0000313" key="10">
    <source>
        <dbReference type="EMBL" id="PKI83884.1"/>
    </source>
</evidence>
<evidence type="ECO:0000256" key="8">
    <source>
        <dbReference type="ARBA" id="ARBA00023256"/>
    </source>
</evidence>
<dbReference type="SMART" id="SM00567">
    <property type="entry name" value="EZ_HEAT"/>
    <property type="match status" value="5"/>
</dbReference>
<evidence type="ECO:0000313" key="11">
    <source>
        <dbReference type="Proteomes" id="UP000232875"/>
    </source>
</evidence>
<feature type="binding site" evidence="9">
    <location>
        <position position="96"/>
    </location>
    <ligand>
        <name>Fe cation</name>
        <dbReference type="ChEBI" id="CHEBI:24875"/>
        <label>1</label>
    </ligand>
</feature>
<gene>
    <name evidence="9 10" type="primary">LIA1</name>
    <name evidence="10" type="ORF">MVES_001984</name>
</gene>
<dbReference type="GeneID" id="80901608"/>
<evidence type="ECO:0000256" key="2">
    <source>
        <dbReference type="ARBA" id="ARBA00005041"/>
    </source>
</evidence>
<feature type="binding site" evidence="9">
    <location>
        <position position="286"/>
    </location>
    <ligand>
        <name>Fe cation</name>
        <dbReference type="ChEBI" id="CHEBI:24875"/>
        <label>2</label>
    </ligand>
</feature>
<evidence type="ECO:0000256" key="4">
    <source>
        <dbReference type="ARBA" id="ARBA00022737"/>
    </source>
</evidence>
<keyword evidence="9" id="KW-0539">Nucleus</keyword>
<feature type="binding site" evidence="9">
    <location>
        <position position="253"/>
    </location>
    <ligand>
        <name>Fe cation</name>
        <dbReference type="ChEBI" id="CHEBI:24875"/>
        <label>2</label>
    </ligand>
</feature>
<keyword evidence="7 9" id="KW-0503">Monooxygenase</keyword>
<dbReference type="GO" id="GO:0005737">
    <property type="term" value="C:cytoplasm"/>
    <property type="evidence" value="ECO:0007669"/>
    <property type="project" value="UniProtKB-SubCell"/>
</dbReference>
<dbReference type="GO" id="GO:0046872">
    <property type="term" value="F:metal ion binding"/>
    <property type="evidence" value="ECO:0007669"/>
    <property type="project" value="UniProtKB-KW"/>
</dbReference>
<proteinExistence type="inferred from homology"/>
<dbReference type="UniPathway" id="UPA00354"/>
<sequence>MPPSLDALEVSLLNTSGKVKLDARFRTLFTLKSLASVSDENCVRVISIIGKGFEDDSALLKHELAYVLGQIRDVRALKCLEDVLADEKEHTMVRHEAAEAMGAISSPASLPLLQRYLEADPEVSIRETCHLAINKINFDSSEQGKAERARQEQLEKAHGDAISAASNAAAPIDPAPATVHVPASARAEGNVYSLENVAHFRTSLLDNSLPLFERYRAMFALRNTVQQGSKEAQELAMQALADSLVDPSALFRHEVCFVFGELCHPASVPAMSKVLDDDAEHEMVRHEAAEALGGVLEEATEGGEIAQAAVVKTLTRWAEDTSAPRVVRESCIVALDEIAYNNDPTQFQPMDAVELEM</sequence>
<dbReference type="OrthoDB" id="421002at2759"/>
<evidence type="ECO:0000256" key="7">
    <source>
        <dbReference type="ARBA" id="ARBA00023033"/>
    </source>
</evidence>
<dbReference type="EC" id="1.14.99.29" evidence="9"/>
<comment type="similarity">
    <text evidence="9">Belongs to the deoxyhypusine hydroxylase family.</text>
</comment>
<dbReference type="PANTHER" id="PTHR12697:SF5">
    <property type="entry name" value="DEOXYHYPUSINE HYDROXYLASE"/>
    <property type="match status" value="1"/>
</dbReference>
<dbReference type="STRING" id="2020962.A0A2N1JBG2"/>
<keyword evidence="8 9" id="KW-0386">Hypusine biosynthesis</keyword>
<feature type="binding site" evidence="9">
    <location>
        <position position="95"/>
    </location>
    <ligand>
        <name>Fe cation</name>
        <dbReference type="ChEBI" id="CHEBI:24875"/>
        <label>1</label>
    </ligand>
</feature>
<evidence type="ECO:0000256" key="9">
    <source>
        <dbReference type="HAMAP-Rule" id="MF_03101"/>
    </source>
</evidence>
<keyword evidence="11" id="KW-1185">Reference proteome</keyword>
<dbReference type="PANTHER" id="PTHR12697">
    <property type="entry name" value="PBS LYASE HEAT-LIKE PROTEIN"/>
    <property type="match status" value="1"/>
</dbReference>
<keyword evidence="3 9" id="KW-0479">Metal-binding</keyword>
<comment type="catalytic activity">
    <reaction evidence="1 9">
        <text>[eIF5A protein]-deoxyhypusine + AH2 + O2 = [eIF5A protein]-hypusine + A + H2O</text>
        <dbReference type="Rhea" id="RHEA:14101"/>
        <dbReference type="Rhea" id="RHEA-COMP:10144"/>
        <dbReference type="Rhea" id="RHEA-COMP:12592"/>
        <dbReference type="ChEBI" id="CHEBI:13193"/>
        <dbReference type="ChEBI" id="CHEBI:15377"/>
        <dbReference type="ChEBI" id="CHEBI:15379"/>
        <dbReference type="ChEBI" id="CHEBI:17499"/>
        <dbReference type="ChEBI" id="CHEBI:82657"/>
        <dbReference type="ChEBI" id="CHEBI:91175"/>
        <dbReference type="EC" id="1.14.99.29"/>
    </reaction>
</comment>
<protein>
    <recommendedName>
        <fullName evidence="9">Deoxyhypusine hydroxylase</fullName>
        <shortName evidence="9">DOHH</shortName>
        <ecNumber evidence="9">1.14.99.29</ecNumber>
    </recommendedName>
    <alternativeName>
        <fullName evidence="9">Deoxyhypusine dioxygenase</fullName>
    </alternativeName>
    <alternativeName>
        <fullName evidence="9">Deoxyhypusine monooxygenase</fullName>
    </alternativeName>
</protein>
<feature type="binding site" evidence="9">
    <location>
        <position position="254"/>
    </location>
    <ligand>
        <name>Fe cation</name>
        <dbReference type="ChEBI" id="CHEBI:24875"/>
        <label>2</label>
    </ligand>
</feature>
<dbReference type="EMBL" id="KZ454990">
    <property type="protein sequence ID" value="PKI83884.1"/>
    <property type="molecule type" value="Genomic_DNA"/>
</dbReference>
<comment type="cofactor">
    <cofactor evidence="9">
        <name>Fe(2+)</name>
        <dbReference type="ChEBI" id="CHEBI:29033"/>
    </cofactor>
    <text evidence="9">Binds 2 Fe(2+) ions per subunit.</text>
</comment>
<dbReference type="InterPro" id="IPR016024">
    <property type="entry name" value="ARM-type_fold"/>
</dbReference>
<dbReference type="InterPro" id="IPR004155">
    <property type="entry name" value="PBS_lyase_HEAT"/>
</dbReference>
<dbReference type="Proteomes" id="UP000232875">
    <property type="component" value="Unassembled WGS sequence"/>
</dbReference>
<evidence type="ECO:0000256" key="1">
    <source>
        <dbReference type="ARBA" id="ARBA00000068"/>
    </source>
</evidence>
<feature type="binding site" evidence="9">
    <location>
        <position position="62"/>
    </location>
    <ligand>
        <name>Fe cation</name>
        <dbReference type="ChEBI" id="CHEBI:24875"/>
        <label>1</label>
    </ligand>
</feature>
<comment type="subcellular location">
    <subcellularLocation>
        <location evidence="9">Cytoplasm</location>
    </subcellularLocation>
    <subcellularLocation>
        <location evidence="9">Nucleus</location>
    </subcellularLocation>
</comment>
<dbReference type="GO" id="GO:0019135">
    <property type="term" value="F:deoxyhypusine monooxygenase activity"/>
    <property type="evidence" value="ECO:0007669"/>
    <property type="project" value="UniProtKB-UniRule"/>
</dbReference>
<comment type="function">
    <text evidence="9">Catalyzes the hydroxylation of the N(6)-(4-aminobutyl)-L-lysine intermediate to form hypusine, an essential post-translational modification only found in mature eIF-5A factor.</text>
</comment>
<comment type="pathway">
    <text evidence="2 9">Protein modification; eIF5A hypusination.</text>
</comment>
<dbReference type="InterPro" id="IPR011989">
    <property type="entry name" value="ARM-like"/>
</dbReference>
<dbReference type="HAMAP" id="MF_03101">
    <property type="entry name" value="Deoxyhypusine_hydroxylase"/>
    <property type="match status" value="1"/>
</dbReference>
<dbReference type="GO" id="GO:0005634">
    <property type="term" value="C:nucleus"/>
    <property type="evidence" value="ECO:0007669"/>
    <property type="project" value="UniProtKB-SubCell"/>
</dbReference>
<dbReference type="InterPro" id="IPR027517">
    <property type="entry name" value="Deoxyhypusine_hydroxylase"/>
</dbReference>
<keyword evidence="5 9" id="KW-0560">Oxidoreductase</keyword>
<keyword evidence="6 9" id="KW-0408">Iron</keyword>
<feature type="binding site" evidence="9">
    <location>
        <position position="287"/>
    </location>
    <ligand>
        <name>Fe cation</name>
        <dbReference type="ChEBI" id="CHEBI:24875"/>
        <label>2</label>
    </ligand>
</feature>
<evidence type="ECO:0000256" key="6">
    <source>
        <dbReference type="ARBA" id="ARBA00023004"/>
    </source>
</evidence>
<feature type="binding site" evidence="9">
    <location>
        <position position="63"/>
    </location>
    <ligand>
        <name>Fe cation</name>
        <dbReference type="ChEBI" id="CHEBI:24875"/>
        <label>1</label>
    </ligand>
</feature>
<keyword evidence="4" id="KW-0677">Repeat</keyword>
<dbReference type="Pfam" id="PF13646">
    <property type="entry name" value="HEAT_2"/>
    <property type="match status" value="2"/>
</dbReference>
<evidence type="ECO:0000256" key="3">
    <source>
        <dbReference type="ARBA" id="ARBA00022723"/>
    </source>
</evidence>
<evidence type="ECO:0000256" key="5">
    <source>
        <dbReference type="ARBA" id="ARBA00023002"/>
    </source>
</evidence>
<dbReference type="RefSeq" id="XP_056062908.1">
    <property type="nucleotide sequence ID" value="XM_056206933.1"/>
</dbReference>
<accession>A0A2N1JBG2</accession>
<name>A0A2N1JBG2_9BASI</name>
<dbReference type="SUPFAM" id="SSF48371">
    <property type="entry name" value="ARM repeat"/>
    <property type="match status" value="1"/>
</dbReference>
<keyword evidence="9" id="KW-0963">Cytoplasm</keyword>
<dbReference type="AlphaFoldDB" id="A0A2N1JBG2"/>
<dbReference type="Gene3D" id="1.25.10.10">
    <property type="entry name" value="Leucine-rich Repeat Variant"/>
    <property type="match status" value="2"/>
</dbReference>
<organism evidence="10 11">
    <name type="scientific">Malassezia vespertilionis</name>
    <dbReference type="NCBI Taxonomy" id="2020962"/>
    <lineage>
        <taxon>Eukaryota</taxon>
        <taxon>Fungi</taxon>
        <taxon>Dikarya</taxon>
        <taxon>Basidiomycota</taxon>
        <taxon>Ustilaginomycotina</taxon>
        <taxon>Malasseziomycetes</taxon>
        <taxon>Malasseziales</taxon>
        <taxon>Malasseziaceae</taxon>
        <taxon>Malassezia</taxon>
    </lineage>
</organism>